<dbReference type="Proteomes" id="UP000191554">
    <property type="component" value="Unassembled WGS sequence"/>
</dbReference>
<dbReference type="CDD" id="cd07208">
    <property type="entry name" value="Pat_hypo_Ecoli_yjju_like"/>
    <property type="match status" value="1"/>
</dbReference>
<dbReference type="Pfam" id="PF19890">
    <property type="entry name" value="DUF6363"/>
    <property type="match status" value="1"/>
</dbReference>
<dbReference type="OrthoDB" id="9802424at2"/>
<dbReference type="InterPro" id="IPR050301">
    <property type="entry name" value="NTE"/>
</dbReference>
<dbReference type="STRING" id="48256.CLHUN_00990"/>
<dbReference type="InterPro" id="IPR045943">
    <property type="entry name" value="DUF6363"/>
</dbReference>
<keyword evidence="1 4" id="KW-0378">Hydrolase</keyword>
<feature type="active site" description="Nucleophile" evidence="4">
    <location>
        <position position="39"/>
    </location>
</feature>
<feature type="domain" description="PNPLA" evidence="5">
    <location>
        <begin position="6"/>
        <end position="172"/>
    </location>
</feature>
<keyword evidence="7" id="KW-1185">Reference proteome</keyword>
<organism evidence="6 7">
    <name type="scientific">Ruminiclostridium hungatei</name>
    <name type="common">Clostridium hungatei</name>
    <dbReference type="NCBI Taxonomy" id="48256"/>
    <lineage>
        <taxon>Bacteria</taxon>
        <taxon>Bacillati</taxon>
        <taxon>Bacillota</taxon>
        <taxon>Clostridia</taxon>
        <taxon>Eubacteriales</taxon>
        <taxon>Oscillospiraceae</taxon>
        <taxon>Ruminiclostridium</taxon>
    </lineage>
</organism>
<feature type="short sequence motif" description="GXGXXG" evidence="4">
    <location>
        <begin position="10"/>
        <end position="15"/>
    </location>
</feature>
<dbReference type="Pfam" id="PF01734">
    <property type="entry name" value="Patatin"/>
    <property type="match status" value="1"/>
</dbReference>
<feature type="short sequence motif" description="GXSXG" evidence="4">
    <location>
        <begin position="37"/>
        <end position="41"/>
    </location>
</feature>
<comment type="caution">
    <text evidence="6">The sequence shown here is derived from an EMBL/GenBank/DDBJ whole genome shotgun (WGS) entry which is preliminary data.</text>
</comment>
<dbReference type="InterPro" id="IPR016035">
    <property type="entry name" value="Acyl_Trfase/lysoPLipase"/>
</dbReference>
<evidence type="ECO:0000256" key="2">
    <source>
        <dbReference type="ARBA" id="ARBA00022963"/>
    </source>
</evidence>
<dbReference type="RefSeq" id="WP_080062605.1">
    <property type="nucleotide sequence ID" value="NZ_MZGX01000001.1"/>
</dbReference>
<feature type="active site" description="Proton acceptor" evidence="4">
    <location>
        <position position="159"/>
    </location>
</feature>
<evidence type="ECO:0000256" key="4">
    <source>
        <dbReference type="PROSITE-ProRule" id="PRU01161"/>
    </source>
</evidence>
<dbReference type="GO" id="GO:0016787">
    <property type="term" value="F:hydrolase activity"/>
    <property type="evidence" value="ECO:0007669"/>
    <property type="project" value="UniProtKB-UniRule"/>
</dbReference>
<dbReference type="PANTHER" id="PTHR14226">
    <property type="entry name" value="NEUROPATHY TARGET ESTERASE/SWISS CHEESE D.MELANOGASTER"/>
    <property type="match status" value="1"/>
</dbReference>
<protein>
    <submittedName>
        <fullName evidence="6">NTE family protein RssA</fullName>
    </submittedName>
</protein>
<dbReference type="Gene3D" id="3.40.1090.10">
    <property type="entry name" value="Cytosolic phospholipase A2 catalytic domain"/>
    <property type="match status" value="2"/>
</dbReference>
<dbReference type="PANTHER" id="PTHR14226:SF25">
    <property type="entry name" value="PHOSPHOESTERASE"/>
    <property type="match status" value="1"/>
</dbReference>
<keyword evidence="3 4" id="KW-0443">Lipid metabolism</keyword>
<evidence type="ECO:0000256" key="1">
    <source>
        <dbReference type="ARBA" id="ARBA00022801"/>
    </source>
</evidence>
<dbReference type="GO" id="GO:0016042">
    <property type="term" value="P:lipid catabolic process"/>
    <property type="evidence" value="ECO:0007669"/>
    <property type="project" value="UniProtKB-UniRule"/>
</dbReference>
<dbReference type="InterPro" id="IPR002641">
    <property type="entry name" value="PNPLA_dom"/>
</dbReference>
<dbReference type="PROSITE" id="PS51635">
    <property type="entry name" value="PNPLA"/>
    <property type="match status" value="1"/>
</dbReference>
<name>A0A1V4SR72_RUMHU</name>
<gene>
    <name evidence="6" type="primary">rssA</name>
    <name evidence="6" type="ORF">CLHUN_00990</name>
</gene>
<dbReference type="AlphaFoldDB" id="A0A1V4SR72"/>
<keyword evidence="2 4" id="KW-0442">Lipid degradation</keyword>
<dbReference type="InterPro" id="IPR037483">
    <property type="entry name" value="YjjU-like"/>
</dbReference>
<evidence type="ECO:0000313" key="7">
    <source>
        <dbReference type="Proteomes" id="UP000191554"/>
    </source>
</evidence>
<reference evidence="6 7" key="1">
    <citation type="submission" date="2017-03" db="EMBL/GenBank/DDBJ databases">
        <title>Genome sequence of Clostridium hungatei DSM 14427.</title>
        <authorList>
            <person name="Poehlein A."/>
            <person name="Daniel R."/>
        </authorList>
    </citation>
    <scope>NUCLEOTIDE SEQUENCE [LARGE SCALE GENOMIC DNA]</scope>
    <source>
        <strain evidence="6 7">DSM 14427</strain>
    </source>
</reference>
<evidence type="ECO:0000256" key="3">
    <source>
        <dbReference type="ARBA" id="ARBA00023098"/>
    </source>
</evidence>
<accession>A0A1V4SR72</accession>
<sequence length="291" mass="32871">MAKVSLILEGGGMRGLYTAGVLDYFMDQGLIFQDIIGVSAGACNSVSYISGQRGRNLDINAGFCSDKRYLSLLGLFTRGSVFNLDFLFDDIPNRLLPFDYNSFKNSECRLTAVSTDCSTGRPMYTPIRDMLDDGIYVRASSSIPLVSPIVEVEGKMLVDGGPSDSIPIRYSVDCGFDAHIVIMTQHGGYRKKKSNLYPLYRLLLRKYPNLVNTIRNRPQVYNESIDLAEELEKQNKAVIIRPKQPVQVSRFERNPENLKKLYKDGYEDAAEKFENILQLCRDFENISYKSC</sequence>
<evidence type="ECO:0000313" key="6">
    <source>
        <dbReference type="EMBL" id="OPX46283.1"/>
    </source>
</evidence>
<feature type="short sequence motif" description="DGA/G" evidence="4">
    <location>
        <begin position="159"/>
        <end position="161"/>
    </location>
</feature>
<evidence type="ECO:0000259" key="5">
    <source>
        <dbReference type="PROSITE" id="PS51635"/>
    </source>
</evidence>
<dbReference type="SUPFAM" id="SSF52151">
    <property type="entry name" value="FabD/lysophospholipase-like"/>
    <property type="match status" value="1"/>
</dbReference>
<proteinExistence type="predicted"/>
<dbReference type="EMBL" id="MZGX01000001">
    <property type="protein sequence ID" value="OPX46283.1"/>
    <property type="molecule type" value="Genomic_DNA"/>
</dbReference>